<keyword evidence="12" id="KW-0472">Membrane</keyword>
<dbReference type="GO" id="GO:0030246">
    <property type="term" value="F:carbohydrate binding"/>
    <property type="evidence" value="ECO:0007669"/>
    <property type="project" value="InterPro"/>
</dbReference>
<dbReference type="FunFam" id="3.20.110.10:FF:000001">
    <property type="entry name" value="Alpha-mannosidase"/>
    <property type="match status" value="1"/>
</dbReference>
<dbReference type="InterPro" id="IPR011682">
    <property type="entry name" value="Glyco_hydro_38_C"/>
</dbReference>
<dbReference type="InterPro" id="IPR037094">
    <property type="entry name" value="Glyco_hydro_38_cen_sf"/>
</dbReference>
<evidence type="ECO:0000256" key="10">
    <source>
        <dbReference type="ARBA" id="ARBA00023295"/>
    </source>
</evidence>
<dbReference type="SMART" id="SM00872">
    <property type="entry name" value="Alpha-mann_mid"/>
    <property type="match status" value="1"/>
</dbReference>
<dbReference type="OrthoDB" id="2016903at2759"/>
<sequence>MLQRYYNIIDLPYIFRSLYYHRNSHTAISFSPKTRKMYRVPVDGVLLLALLVFCANIYTCRALPWKKTAGAVPKCGYESCHPVKEGYLNVHFIPHTHDDVGWLKTVDQYYFGTNSSIQLAAVQFILDSVISELAKDPNKRFIYVETAFFWKWWVDQSEETQRIVKDLVASGRLEFIGGAWSMNDEAASNYMSIVDQFTWGLRKLNDTFGECGRPHIGWQIDPFGHSRQMATLFSQFGYDGLFFGRLDYEDKGQRLSKKTAEMIWQSSPNLGSSADLYTQVLYNYYSAPDGFCFDIVCGVNPIVDDKRSPEYNVEAKANYLIDYLRHQEKAFQSHGNVILTMGGDFTYQDANYYFKSLDKLIKHINSKQASGSKINAIYSTPSCYLKAVNDHKISFPTKQDDFFPYKSDKHSYWTGYFTSRPTQKYYERRGNNYLQTCKQLAVQSLTGSKYEEKITTLRETMGVMQHHDAITGTEKQHVANDYARLLSEAIEECEETSHAILSGFTGIDYGTPSPARETCHLLNISQCHVSERYEQFVVTLYNPLGRPVNEFVRLPVSSETAYSVVDPGGQRLTVQYVRLPQAVLRVPGRVSTATTELVFRAADLPPLGYKSYLITREKVNRQQRETQPKTNGGIDVGDTLLGLKMDENDPRKFVLYAGGDEVPLIQEFAYYRSMAGDNEKDYNRSSGAYIFRPNGTAVPVCDKQKPPERISGPVVQEIRQECNEWVSQVIRKYDGEDHIEFEWLVGPIPDEDKIGKEIVSRFHVPFYQNNETFYTDSNGREMLKRVLNYRPSFTLKENVENVSGNYYPITSRISLTDDSTRFSVLNDRSQGGSSLQTGEIELMVHRRIFHDDAFGVDEALNETAFGVGLVARGQHYLTFGSIDKQFAVERLLAQRKLIRPQYFFTKIENVVSHEELRKTSLLLFSGLKRPLPNNVQLLTLEPWKDNSVLLRFEHIFEYNEDKNLSTPIAINVEDLFTKFRIVSLRETILGGNQWLSENTKLTWSATTSDSDDSWPIRTERQLLPLDPKQILLTPMQIRTFVAEIAPNPASA</sequence>
<keyword evidence="12" id="KW-0812">Transmembrane</keyword>
<evidence type="ECO:0000256" key="6">
    <source>
        <dbReference type="ARBA" id="ARBA00022801"/>
    </source>
</evidence>
<dbReference type="Gene3D" id="2.60.40.1180">
    <property type="entry name" value="Golgi alpha-mannosidase II"/>
    <property type="match status" value="1"/>
</dbReference>
<evidence type="ECO:0000256" key="3">
    <source>
        <dbReference type="ARBA" id="ARBA00012752"/>
    </source>
</evidence>
<dbReference type="InterPro" id="IPR027291">
    <property type="entry name" value="Glyco_hydro_38_N_sf"/>
</dbReference>
<dbReference type="InterPro" id="IPR011013">
    <property type="entry name" value="Gal_mutarotase_sf_dom"/>
</dbReference>
<dbReference type="InterPro" id="IPR015341">
    <property type="entry name" value="Glyco_hydro_38_cen"/>
</dbReference>
<evidence type="ECO:0000256" key="12">
    <source>
        <dbReference type="SAM" id="Phobius"/>
    </source>
</evidence>
<dbReference type="Proteomes" id="UP000325440">
    <property type="component" value="Unassembled WGS sequence"/>
</dbReference>
<dbReference type="Pfam" id="PF09261">
    <property type="entry name" value="Alpha-mann_mid"/>
    <property type="match status" value="1"/>
</dbReference>
<feature type="transmembrane region" description="Helical" evidence="12">
    <location>
        <begin position="40"/>
        <end position="58"/>
    </location>
</feature>
<dbReference type="GO" id="GO:0004559">
    <property type="term" value="F:alpha-mannosidase activity"/>
    <property type="evidence" value="ECO:0007669"/>
    <property type="project" value="UniProtKB-EC"/>
</dbReference>
<dbReference type="InterPro" id="IPR013780">
    <property type="entry name" value="Glyco_hydro_b"/>
</dbReference>
<name>A0A5E4MJ23_9HEMI</name>
<dbReference type="Pfam" id="PF17677">
    <property type="entry name" value="Glyco_hydro38C2"/>
    <property type="match status" value="1"/>
</dbReference>
<dbReference type="PANTHER" id="PTHR11607:SF3">
    <property type="entry name" value="LYSOSOMAL ALPHA-MANNOSIDASE"/>
    <property type="match status" value="1"/>
</dbReference>
<dbReference type="InterPro" id="IPR011330">
    <property type="entry name" value="Glyco_hydro/deAcase_b/a-brl"/>
</dbReference>
<dbReference type="GO" id="GO:0046872">
    <property type="term" value="F:metal ion binding"/>
    <property type="evidence" value="ECO:0007669"/>
    <property type="project" value="UniProtKB-KW"/>
</dbReference>
<dbReference type="InterPro" id="IPR050843">
    <property type="entry name" value="Glycosyl_Hydrlase_38"/>
</dbReference>
<evidence type="ECO:0000256" key="4">
    <source>
        <dbReference type="ARBA" id="ARBA00022723"/>
    </source>
</evidence>
<dbReference type="EMBL" id="CABPRJ010000950">
    <property type="protein sequence ID" value="VVC31554.1"/>
    <property type="molecule type" value="Genomic_DNA"/>
</dbReference>
<dbReference type="SUPFAM" id="SSF88688">
    <property type="entry name" value="Families 57/38 glycoside transferase middle domain"/>
    <property type="match status" value="1"/>
</dbReference>
<keyword evidence="7 11" id="KW-0862">Zinc</keyword>
<dbReference type="Gene3D" id="2.60.40.1360">
    <property type="match status" value="1"/>
</dbReference>
<dbReference type="AlphaFoldDB" id="A0A5E4MJ23"/>
<comment type="cofactor">
    <cofactor evidence="11">
        <name>Zn(2+)</name>
        <dbReference type="ChEBI" id="CHEBI:29105"/>
    </cofactor>
    <text evidence="11">Binds 1 zinc ion per subunit.</text>
</comment>
<keyword evidence="9" id="KW-0325">Glycoprotein</keyword>
<dbReference type="GO" id="GO:0006013">
    <property type="term" value="P:mannose metabolic process"/>
    <property type="evidence" value="ECO:0007669"/>
    <property type="project" value="InterPro"/>
</dbReference>
<dbReference type="GO" id="GO:0005764">
    <property type="term" value="C:lysosome"/>
    <property type="evidence" value="ECO:0007669"/>
    <property type="project" value="TreeGrafter"/>
</dbReference>
<dbReference type="InterPro" id="IPR000602">
    <property type="entry name" value="Glyco_hydro_38_N"/>
</dbReference>
<evidence type="ECO:0000256" key="7">
    <source>
        <dbReference type="ARBA" id="ARBA00022833"/>
    </source>
</evidence>
<organism evidence="14 15">
    <name type="scientific">Cinara cedri</name>
    <dbReference type="NCBI Taxonomy" id="506608"/>
    <lineage>
        <taxon>Eukaryota</taxon>
        <taxon>Metazoa</taxon>
        <taxon>Ecdysozoa</taxon>
        <taxon>Arthropoda</taxon>
        <taxon>Hexapoda</taxon>
        <taxon>Insecta</taxon>
        <taxon>Pterygota</taxon>
        <taxon>Neoptera</taxon>
        <taxon>Paraneoptera</taxon>
        <taxon>Hemiptera</taxon>
        <taxon>Sternorrhyncha</taxon>
        <taxon>Aphidomorpha</taxon>
        <taxon>Aphidoidea</taxon>
        <taxon>Aphididae</taxon>
        <taxon>Lachninae</taxon>
        <taxon>Cinara</taxon>
    </lineage>
</organism>
<dbReference type="PANTHER" id="PTHR11607">
    <property type="entry name" value="ALPHA-MANNOSIDASE"/>
    <property type="match status" value="1"/>
</dbReference>
<evidence type="ECO:0000313" key="14">
    <source>
        <dbReference type="EMBL" id="VVC31554.1"/>
    </source>
</evidence>
<dbReference type="FunFam" id="2.60.40.1180:FF:000018">
    <property type="entry name" value="Alpha-mannosidase"/>
    <property type="match status" value="1"/>
</dbReference>
<dbReference type="EC" id="3.2.1.-" evidence="11"/>
<keyword evidence="8" id="KW-1015">Disulfide bond</keyword>
<dbReference type="CDD" id="cd10810">
    <property type="entry name" value="GH38N_AMII_LAM_like"/>
    <property type="match status" value="1"/>
</dbReference>
<evidence type="ECO:0000256" key="8">
    <source>
        <dbReference type="ARBA" id="ARBA00023157"/>
    </source>
</evidence>
<keyword evidence="12" id="KW-1133">Transmembrane helix</keyword>
<dbReference type="Pfam" id="PF01074">
    <property type="entry name" value="Glyco_hydro_38N"/>
    <property type="match status" value="1"/>
</dbReference>
<dbReference type="Gene3D" id="1.20.1270.50">
    <property type="entry name" value="Glycoside hydrolase family 38, central domain"/>
    <property type="match status" value="2"/>
</dbReference>
<dbReference type="FunFam" id="2.70.98.30:FF:000003">
    <property type="entry name" value="Alpha-mannosidase"/>
    <property type="match status" value="1"/>
</dbReference>
<keyword evidence="5" id="KW-0732">Signal</keyword>
<dbReference type="Pfam" id="PF07748">
    <property type="entry name" value="Glyco_hydro_38C"/>
    <property type="match status" value="1"/>
</dbReference>
<dbReference type="SUPFAM" id="SSF88713">
    <property type="entry name" value="Glycoside hydrolase/deacetylase"/>
    <property type="match status" value="1"/>
</dbReference>
<dbReference type="FunFam" id="1.20.1270.50:FF:000003">
    <property type="entry name" value="Alpha-mannosidase"/>
    <property type="match status" value="1"/>
</dbReference>
<accession>A0A5E4MJ23</accession>
<feature type="domain" description="Glycoside hydrolase family 38 central" evidence="13">
    <location>
        <begin position="411"/>
        <end position="486"/>
    </location>
</feature>
<dbReference type="InterPro" id="IPR041147">
    <property type="entry name" value="GH38_C"/>
</dbReference>
<evidence type="ECO:0000256" key="5">
    <source>
        <dbReference type="ARBA" id="ARBA00022729"/>
    </source>
</evidence>
<evidence type="ECO:0000256" key="2">
    <source>
        <dbReference type="ARBA" id="ARBA00009792"/>
    </source>
</evidence>
<dbReference type="Pfam" id="PF21260">
    <property type="entry name" value="Laman-like_dom"/>
    <property type="match status" value="1"/>
</dbReference>
<gene>
    <name evidence="14" type="ORF">CINCED_3A003390</name>
</gene>
<dbReference type="InterPro" id="IPR028995">
    <property type="entry name" value="Glyco_hydro_57/38_cen_sf"/>
</dbReference>
<keyword evidence="4 11" id="KW-0479">Metal-binding</keyword>
<comment type="similarity">
    <text evidence="2 11">Belongs to the glycosyl hydrolase 38 family.</text>
</comment>
<keyword evidence="15" id="KW-1185">Reference proteome</keyword>
<proteinExistence type="inferred from homology"/>
<evidence type="ECO:0000256" key="1">
    <source>
        <dbReference type="ARBA" id="ARBA00000365"/>
    </source>
</evidence>
<keyword evidence="10 11" id="KW-0326">Glycosidase</keyword>
<dbReference type="SUPFAM" id="SSF74650">
    <property type="entry name" value="Galactose mutarotase-like"/>
    <property type="match status" value="1"/>
</dbReference>
<keyword evidence="6 11" id="KW-0378">Hydrolase</keyword>
<comment type="catalytic activity">
    <reaction evidence="1">
        <text>Hydrolysis of terminal, non-reducing alpha-D-mannose residues in alpha-D-mannosides.</text>
        <dbReference type="EC" id="3.2.1.24"/>
    </reaction>
</comment>
<evidence type="ECO:0000256" key="9">
    <source>
        <dbReference type="ARBA" id="ARBA00023180"/>
    </source>
</evidence>
<protein>
    <recommendedName>
        <fullName evidence="3 11">Alpha-mannosidase</fullName>
        <ecNumber evidence="11">3.2.1.-</ecNumber>
    </recommendedName>
</protein>
<evidence type="ECO:0000256" key="11">
    <source>
        <dbReference type="RuleBase" id="RU361199"/>
    </source>
</evidence>
<reference evidence="14 15" key="1">
    <citation type="submission" date="2019-08" db="EMBL/GenBank/DDBJ databases">
        <authorList>
            <person name="Alioto T."/>
            <person name="Alioto T."/>
            <person name="Gomez Garrido J."/>
        </authorList>
    </citation>
    <scope>NUCLEOTIDE SEQUENCE [LARGE SCALE GENOMIC DNA]</scope>
</reference>
<dbReference type="InterPro" id="IPR048534">
    <property type="entry name" value="Man2a1-like_dom"/>
</dbReference>
<evidence type="ECO:0000313" key="15">
    <source>
        <dbReference type="Proteomes" id="UP000325440"/>
    </source>
</evidence>
<dbReference type="Gene3D" id="3.20.110.10">
    <property type="entry name" value="Glycoside hydrolase 38, N terminal domain"/>
    <property type="match status" value="1"/>
</dbReference>
<dbReference type="FunFam" id="1.20.1270.50:FF:000002">
    <property type="entry name" value="Alpha-mannosidase"/>
    <property type="match status" value="1"/>
</dbReference>
<dbReference type="Gene3D" id="2.70.98.30">
    <property type="entry name" value="Golgi alpha-mannosidase II, domain 4"/>
    <property type="match status" value="1"/>
</dbReference>
<evidence type="ECO:0000259" key="13">
    <source>
        <dbReference type="SMART" id="SM00872"/>
    </source>
</evidence>